<dbReference type="WBParaSite" id="ACRNAN_Path_413.g1580.t1">
    <property type="protein sequence ID" value="ACRNAN_Path_413.g1580.t1"/>
    <property type="gene ID" value="ACRNAN_Path_413.g1580"/>
</dbReference>
<name>A0A914C6H7_9BILA</name>
<evidence type="ECO:0000256" key="2">
    <source>
        <dbReference type="RuleBase" id="RU003616"/>
    </source>
</evidence>
<dbReference type="GO" id="GO:0009408">
    <property type="term" value="P:response to heat"/>
    <property type="evidence" value="ECO:0007669"/>
    <property type="project" value="TreeGrafter"/>
</dbReference>
<keyword evidence="5" id="KW-1185">Reference proteome</keyword>
<dbReference type="PROSITE" id="PS01031">
    <property type="entry name" value="SHSP"/>
    <property type="match status" value="1"/>
</dbReference>
<proteinExistence type="inferred from homology"/>
<reference evidence="6" key="1">
    <citation type="submission" date="2022-11" db="UniProtKB">
        <authorList>
            <consortium name="WormBaseParasite"/>
        </authorList>
    </citation>
    <scope>IDENTIFICATION</scope>
</reference>
<dbReference type="InterPro" id="IPR008978">
    <property type="entry name" value="HSP20-like_chaperone"/>
</dbReference>
<dbReference type="PRINTS" id="PR00299">
    <property type="entry name" value="ACRYSTALLIN"/>
</dbReference>
<feature type="compositionally biased region" description="Basic and acidic residues" evidence="3">
    <location>
        <begin position="307"/>
        <end position="318"/>
    </location>
</feature>
<dbReference type="CDD" id="cd06526">
    <property type="entry name" value="metazoan_ACD"/>
    <property type="match status" value="1"/>
</dbReference>
<dbReference type="SUPFAM" id="SSF49764">
    <property type="entry name" value="HSP20-like chaperones"/>
    <property type="match status" value="1"/>
</dbReference>
<dbReference type="InterPro" id="IPR001436">
    <property type="entry name" value="Alpha-crystallin/sHSP_animal"/>
</dbReference>
<comment type="similarity">
    <text evidence="1 2">Belongs to the small heat shock protein (HSP20) family.</text>
</comment>
<protein>
    <submittedName>
        <fullName evidence="6">SHSP domain-containing protein</fullName>
    </submittedName>
</protein>
<dbReference type="PANTHER" id="PTHR45640">
    <property type="entry name" value="HEAT SHOCK PROTEIN HSP-12.2-RELATED"/>
    <property type="match status" value="1"/>
</dbReference>
<dbReference type="PANTHER" id="PTHR45640:SF10">
    <property type="entry name" value="SHSP DOMAIN-CONTAINING PROTEIN"/>
    <property type="match status" value="1"/>
</dbReference>
<evidence type="ECO:0000259" key="4">
    <source>
        <dbReference type="PROSITE" id="PS01031"/>
    </source>
</evidence>
<evidence type="ECO:0000256" key="1">
    <source>
        <dbReference type="PROSITE-ProRule" id="PRU00285"/>
    </source>
</evidence>
<organism evidence="5 6">
    <name type="scientific">Acrobeloides nanus</name>
    <dbReference type="NCBI Taxonomy" id="290746"/>
    <lineage>
        <taxon>Eukaryota</taxon>
        <taxon>Metazoa</taxon>
        <taxon>Ecdysozoa</taxon>
        <taxon>Nematoda</taxon>
        <taxon>Chromadorea</taxon>
        <taxon>Rhabditida</taxon>
        <taxon>Tylenchina</taxon>
        <taxon>Cephalobomorpha</taxon>
        <taxon>Cephaloboidea</taxon>
        <taxon>Cephalobidae</taxon>
        <taxon>Acrobeloides</taxon>
    </lineage>
</organism>
<dbReference type="InterPro" id="IPR002068">
    <property type="entry name" value="A-crystallin/Hsp20_dom"/>
</dbReference>
<feature type="compositionally biased region" description="Basic and acidic residues" evidence="3">
    <location>
        <begin position="343"/>
        <end position="386"/>
    </location>
</feature>
<feature type="compositionally biased region" description="Basic and acidic residues" evidence="3">
    <location>
        <begin position="289"/>
        <end position="299"/>
    </location>
</feature>
<dbReference type="AlphaFoldDB" id="A0A914C6H7"/>
<feature type="compositionally biased region" description="Basic and acidic residues" evidence="3">
    <location>
        <begin position="226"/>
        <end position="257"/>
    </location>
</feature>
<dbReference type="GO" id="GO:0005634">
    <property type="term" value="C:nucleus"/>
    <property type="evidence" value="ECO:0007669"/>
    <property type="project" value="TreeGrafter"/>
</dbReference>
<dbReference type="Gene3D" id="2.60.40.790">
    <property type="match status" value="1"/>
</dbReference>
<evidence type="ECO:0000313" key="6">
    <source>
        <dbReference type="WBParaSite" id="ACRNAN_Path_413.g1580.t1"/>
    </source>
</evidence>
<dbReference type="Proteomes" id="UP000887540">
    <property type="component" value="Unplaced"/>
</dbReference>
<feature type="domain" description="SHSP" evidence="4">
    <location>
        <begin position="108"/>
        <end position="215"/>
    </location>
</feature>
<dbReference type="Pfam" id="PF00011">
    <property type="entry name" value="HSP20"/>
    <property type="match status" value="1"/>
</dbReference>
<feature type="compositionally biased region" description="Basic and acidic residues" evidence="3">
    <location>
        <begin position="395"/>
        <end position="409"/>
    </location>
</feature>
<evidence type="ECO:0000313" key="5">
    <source>
        <dbReference type="Proteomes" id="UP000887540"/>
    </source>
</evidence>
<sequence length="419" mass="50424">MALVKSKFRDDWLEDRRKRFDDWAIREPIWHDRFLNDWPDWPQDWPHPRDVVDRFWRDTERWWNDWPSDWPRMDSIMPRFSNQLDRMDPSWRNSDFWKEIYPRWAEPIFKEGIDVKTNIVNDSKRFAVDIDAYQFKPEELQVKTLDDTLIIEGRHEDVKDRDNFTKMYFVRKYQLPRDVEPQSVASSIDSNGRLTIEAPKRYQAIEGRERTIPIESPSRFRSSSYSRDRDYRETGRDSSARREEDRYRDDRVRHEQRNGNNVLPPTERGRSPAPLNDYRGRSPAPPPNDYRRGEYESKQTDSTGMRYEARREEYRSESRNGYSSLHPENGYHNGRAENGYHNGRAENGRSTSRPRDDRENLSYREERRGSADRRREEERTDSRQGYRVDTPGSGIRDDERSESHSESGHSVRILRKTFS</sequence>
<dbReference type="GO" id="GO:0005737">
    <property type="term" value="C:cytoplasm"/>
    <property type="evidence" value="ECO:0007669"/>
    <property type="project" value="TreeGrafter"/>
</dbReference>
<accession>A0A914C6H7</accession>
<dbReference type="GO" id="GO:0051082">
    <property type="term" value="F:unfolded protein binding"/>
    <property type="evidence" value="ECO:0007669"/>
    <property type="project" value="TreeGrafter"/>
</dbReference>
<dbReference type="GO" id="GO:0042026">
    <property type="term" value="P:protein refolding"/>
    <property type="evidence" value="ECO:0007669"/>
    <property type="project" value="TreeGrafter"/>
</dbReference>
<evidence type="ECO:0000256" key="3">
    <source>
        <dbReference type="SAM" id="MobiDB-lite"/>
    </source>
</evidence>
<feature type="region of interest" description="Disordered" evidence="3">
    <location>
        <begin position="207"/>
        <end position="419"/>
    </location>
</feature>